<dbReference type="EC" id="3.1.4.11" evidence="1"/>
<dbReference type="GO" id="GO:0046488">
    <property type="term" value="P:phosphatidylinositol metabolic process"/>
    <property type="evidence" value="ECO:0007669"/>
    <property type="project" value="TreeGrafter"/>
</dbReference>
<dbReference type="GO" id="GO:0032228">
    <property type="term" value="P:regulation of synaptic transmission, GABAergic"/>
    <property type="evidence" value="ECO:0007669"/>
    <property type="project" value="TreeGrafter"/>
</dbReference>
<keyword evidence="1" id="KW-0442">Lipid degradation</keyword>
<dbReference type="PROSITE" id="PS50008">
    <property type="entry name" value="PIPLC_Y_DOMAIN"/>
    <property type="match status" value="1"/>
</dbReference>
<accession>A0A0C2C390</accession>
<dbReference type="InterPro" id="IPR017946">
    <property type="entry name" value="PLC-like_Pdiesterase_TIM-brl"/>
</dbReference>
<keyword evidence="1" id="KW-0443">Lipid metabolism</keyword>
<feature type="domain" description="PI-PLC Y-box" evidence="2">
    <location>
        <begin position="17"/>
        <end position="119"/>
    </location>
</feature>
<dbReference type="GO" id="GO:0004435">
    <property type="term" value="F:phosphatidylinositol-4,5-bisphosphate phospholipase C activity"/>
    <property type="evidence" value="ECO:0007669"/>
    <property type="project" value="UniProtKB-EC"/>
</dbReference>
<dbReference type="EMBL" id="KN780343">
    <property type="protein sequence ID" value="KIH44097.1"/>
    <property type="molecule type" value="Genomic_DNA"/>
</dbReference>
<evidence type="ECO:0000256" key="1">
    <source>
        <dbReference type="RuleBase" id="RU361133"/>
    </source>
</evidence>
<gene>
    <name evidence="3" type="ORF">ANCDUO_25889</name>
</gene>
<dbReference type="GO" id="GO:0016042">
    <property type="term" value="P:lipid catabolic process"/>
    <property type="evidence" value="ECO:0007669"/>
    <property type="project" value="UniProtKB-KW"/>
</dbReference>
<dbReference type="SUPFAM" id="SSF51695">
    <property type="entry name" value="PLC-like phosphodiesterases"/>
    <property type="match status" value="1"/>
</dbReference>
<protein>
    <recommendedName>
        <fullName evidence="1">Phosphoinositide phospholipase C</fullName>
        <ecNumber evidence="1">3.1.4.11</ecNumber>
    </recommendedName>
</protein>
<dbReference type="PRINTS" id="PR00390">
    <property type="entry name" value="PHPHLIPASEC"/>
</dbReference>
<dbReference type="SMART" id="SM00149">
    <property type="entry name" value="PLCYc"/>
    <property type="match status" value="1"/>
</dbReference>
<dbReference type="AlphaFoldDB" id="A0A0C2C390"/>
<dbReference type="Pfam" id="PF00387">
    <property type="entry name" value="PI-PLC-Y"/>
    <property type="match status" value="1"/>
</dbReference>
<dbReference type="GO" id="GO:0051209">
    <property type="term" value="P:release of sequestered calcium ion into cytosol"/>
    <property type="evidence" value="ECO:0007669"/>
    <property type="project" value="TreeGrafter"/>
</dbReference>
<reference evidence="3 4" key="1">
    <citation type="submission" date="2013-12" db="EMBL/GenBank/DDBJ databases">
        <title>Draft genome of the parsitic nematode Ancylostoma duodenale.</title>
        <authorList>
            <person name="Mitreva M."/>
        </authorList>
    </citation>
    <scope>NUCLEOTIDE SEQUENCE [LARGE SCALE GENOMIC DNA]</scope>
    <source>
        <strain evidence="3 4">Zhejiang</strain>
    </source>
</reference>
<dbReference type="PANTHER" id="PTHR10336">
    <property type="entry name" value="PHOSPHOINOSITIDE-SPECIFIC PHOSPHOLIPASE C FAMILY PROTEIN"/>
    <property type="match status" value="1"/>
</dbReference>
<dbReference type="PANTHER" id="PTHR10336:SF196">
    <property type="entry name" value="PHOSPHOINOSITIDE PHOSPHOLIPASE C"/>
    <property type="match status" value="1"/>
</dbReference>
<organism evidence="3 4">
    <name type="scientific">Ancylostoma duodenale</name>
    <dbReference type="NCBI Taxonomy" id="51022"/>
    <lineage>
        <taxon>Eukaryota</taxon>
        <taxon>Metazoa</taxon>
        <taxon>Ecdysozoa</taxon>
        <taxon>Nematoda</taxon>
        <taxon>Chromadorea</taxon>
        <taxon>Rhabditida</taxon>
        <taxon>Rhabditina</taxon>
        <taxon>Rhabditomorpha</taxon>
        <taxon>Strongyloidea</taxon>
        <taxon>Ancylostomatidae</taxon>
        <taxon>Ancylostomatinae</taxon>
        <taxon>Ancylostoma</taxon>
    </lineage>
</organism>
<dbReference type="GO" id="GO:0048015">
    <property type="term" value="P:phosphatidylinositol-mediated signaling"/>
    <property type="evidence" value="ECO:0007669"/>
    <property type="project" value="TreeGrafter"/>
</dbReference>
<dbReference type="Proteomes" id="UP000054047">
    <property type="component" value="Unassembled WGS sequence"/>
</dbReference>
<keyword evidence="1" id="KW-0378">Hydrolase</keyword>
<dbReference type="InterPro" id="IPR001711">
    <property type="entry name" value="PLipase_C_Pinositol-sp_Y"/>
</dbReference>
<comment type="catalytic activity">
    <reaction evidence="1">
        <text>a 1,2-diacyl-sn-glycero-3-phospho-(1D-myo-inositol-4,5-bisphosphate) + H2O = 1D-myo-inositol 1,4,5-trisphosphate + a 1,2-diacyl-sn-glycerol + H(+)</text>
        <dbReference type="Rhea" id="RHEA:33179"/>
        <dbReference type="ChEBI" id="CHEBI:15377"/>
        <dbReference type="ChEBI" id="CHEBI:15378"/>
        <dbReference type="ChEBI" id="CHEBI:17815"/>
        <dbReference type="ChEBI" id="CHEBI:58456"/>
        <dbReference type="ChEBI" id="CHEBI:203600"/>
        <dbReference type="EC" id="3.1.4.11"/>
    </reaction>
</comment>
<sequence>NFRSYLEVSGAYNSRASACAAHRKAVRFPRMTTVLRALPGGNRGVNPRQHVAYLSETTALRLTHTYAQEFAQTSRDYVVCVSPNVTRADSSNLNPQEFWNHGIQMVGINYQTPGLMVDLQ</sequence>
<dbReference type="InterPro" id="IPR001192">
    <property type="entry name" value="PI-PLC_fam"/>
</dbReference>
<dbReference type="OrthoDB" id="269822at2759"/>
<dbReference type="GO" id="GO:0007214">
    <property type="term" value="P:gamma-aminobutyric acid signaling pathway"/>
    <property type="evidence" value="ECO:0007669"/>
    <property type="project" value="TreeGrafter"/>
</dbReference>
<feature type="non-terminal residue" evidence="3">
    <location>
        <position position="120"/>
    </location>
</feature>
<keyword evidence="4" id="KW-1185">Reference proteome</keyword>
<dbReference type="Gene3D" id="3.20.20.190">
    <property type="entry name" value="Phosphatidylinositol (PI) phosphodiesterase"/>
    <property type="match status" value="1"/>
</dbReference>
<evidence type="ECO:0000259" key="2">
    <source>
        <dbReference type="PROSITE" id="PS50008"/>
    </source>
</evidence>
<feature type="non-terminal residue" evidence="3">
    <location>
        <position position="1"/>
    </location>
</feature>
<name>A0A0C2C390_9BILA</name>
<proteinExistence type="predicted"/>
<evidence type="ECO:0000313" key="4">
    <source>
        <dbReference type="Proteomes" id="UP000054047"/>
    </source>
</evidence>
<evidence type="ECO:0000313" key="3">
    <source>
        <dbReference type="EMBL" id="KIH44097.1"/>
    </source>
</evidence>